<feature type="compositionally biased region" description="Polar residues" evidence="7">
    <location>
        <begin position="985"/>
        <end position="999"/>
    </location>
</feature>
<proteinExistence type="inferred from homology"/>
<feature type="region of interest" description="Disordered" evidence="7">
    <location>
        <begin position="980"/>
        <end position="999"/>
    </location>
</feature>
<dbReference type="SUPFAM" id="SSF56112">
    <property type="entry name" value="Protein kinase-like (PK-like)"/>
    <property type="match status" value="2"/>
</dbReference>
<dbReference type="InterPro" id="IPR000719">
    <property type="entry name" value="Prot_kinase_dom"/>
</dbReference>
<dbReference type="SUPFAM" id="SSF54495">
    <property type="entry name" value="UBC-like"/>
    <property type="match status" value="1"/>
</dbReference>
<accession>A0A564Y8L9</accession>
<comment type="similarity">
    <text evidence="5">Belongs to the protein kinase superfamily. Ser/Thr protein kinase family. GCN2 subfamily.</text>
</comment>
<gene>
    <name evidence="9" type="ORF">WMSIL1_LOCUS3701</name>
</gene>
<dbReference type="GO" id="GO:0005829">
    <property type="term" value="C:cytosol"/>
    <property type="evidence" value="ECO:0007669"/>
    <property type="project" value="TreeGrafter"/>
</dbReference>
<keyword evidence="10" id="KW-1185">Reference proteome</keyword>
<feature type="domain" description="Protein kinase" evidence="8">
    <location>
        <begin position="230"/>
        <end position="555"/>
    </location>
</feature>
<evidence type="ECO:0000256" key="7">
    <source>
        <dbReference type="SAM" id="MobiDB-lite"/>
    </source>
</evidence>
<dbReference type="InterPro" id="IPR008271">
    <property type="entry name" value="Ser/Thr_kinase_AS"/>
</dbReference>
<dbReference type="PANTHER" id="PTHR11042">
    <property type="entry name" value="EUKARYOTIC TRANSLATION INITIATION FACTOR 2-ALPHA KINASE EIF2-ALPHA KINASE -RELATED"/>
    <property type="match status" value="1"/>
</dbReference>
<dbReference type="Gene3D" id="3.30.200.20">
    <property type="entry name" value="Phosphorylase Kinase, domain 1"/>
    <property type="match status" value="1"/>
</dbReference>
<feature type="compositionally biased region" description="Acidic residues" evidence="7">
    <location>
        <begin position="710"/>
        <end position="729"/>
    </location>
</feature>
<feature type="region of interest" description="Disordered" evidence="7">
    <location>
        <begin position="679"/>
        <end position="737"/>
    </location>
</feature>
<feature type="region of interest" description="Disordered" evidence="7">
    <location>
        <begin position="752"/>
        <end position="860"/>
    </location>
</feature>
<feature type="compositionally biased region" description="Basic and acidic residues" evidence="7">
    <location>
        <begin position="247"/>
        <end position="256"/>
    </location>
</feature>
<dbReference type="PANTHER" id="PTHR11042:SF136">
    <property type="entry name" value="EIF-2-ALPHA KINASE GCN2"/>
    <property type="match status" value="1"/>
</dbReference>
<feature type="compositionally biased region" description="Low complexity" evidence="7">
    <location>
        <begin position="828"/>
        <end position="839"/>
    </location>
</feature>
<dbReference type="Pfam" id="PF00069">
    <property type="entry name" value="Pkinase"/>
    <property type="match status" value="3"/>
</dbReference>
<evidence type="ECO:0000256" key="3">
    <source>
        <dbReference type="ARBA" id="ARBA00022777"/>
    </source>
</evidence>
<dbReference type="GO" id="GO:0004694">
    <property type="term" value="F:eukaryotic translation initiation factor 2alpha kinase activity"/>
    <property type="evidence" value="ECO:0007669"/>
    <property type="project" value="TreeGrafter"/>
</dbReference>
<evidence type="ECO:0000256" key="5">
    <source>
        <dbReference type="ARBA" id="ARBA00037982"/>
    </source>
</evidence>
<keyword evidence="3" id="KW-0418">Kinase</keyword>
<feature type="compositionally biased region" description="Basic and acidic residues" evidence="7">
    <location>
        <begin position="840"/>
        <end position="860"/>
    </location>
</feature>
<organism evidence="9 10">
    <name type="scientific">Hymenolepis diminuta</name>
    <name type="common">Rat tapeworm</name>
    <dbReference type="NCBI Taxonomy" id="6216"/>
    <lineage>
        <taxon>Eukaryota</taxon>
        <taxon>Metazoa</taxon>
        <taxon>Spiralia</taxon>
        <taxon>Lophotrochozoa</taxon>
        <taxon>Platyhelminthes</taxon>
        <taxon>Cestoda</taxon>
        <taxon>Eucestoda</taxon>
        <taxon>Cyclophyllidea</taxon>
        <taxon>Hymenolepididae</taxon>
        <taxon>Hymenolepis</taxon>
    </lineage>
</organism>
<sequence length="1954" mass="218061">MSELKMENLMKQKSELFLIINTYSDLITSIKGLPNFRSIENEEDIPDEAFPIRIAFHIRAPRNPDLEKLNLILPTPELDVLIRCNRNYPDVSPKVEFQSPRDFDEDKYKAFVQYFHSKCKDNVEYNTVCCLVSSVIDCLAEIREREPTELLAKISDEIARRKKEVKTEVMSLEKGLRFRQVLLKKIRSNIDDKDFLMGSSSSSSETTKTCPVANHQCVQRLSFSLPVVQHSFEESQRRSESGQTSETKIRSKDRSSESYTLGVIRGRCQDGPHKPTQPQAPGTHFPHRAKFAAFSEENGDELEAYEWVLPLSPKLSTEELRNGIVSQLKHLSKLNLDSTLVPVRAFSLDELTTEDDESGRWCVVRLVSDLPKGTSISSLIQPPRPDGIPSSSLEIPPEATAVDMERIRVIAHRVLQALAWLNQHSMNHRDLQPGNIFMNDKGKVTVSEYEFHPRLDAYLADCNWIYKSSSAITIPPPPSRVNRTHRKDLYNLGQILLYLASKTPPTNVYSHAEVAISSAVNRLLVYAPAFKDFLNKCLSNDSAVSAKQLIKHPFITDPICHDPKIKNGKNHANTNINMLSSSSKDGHSCSRLLTDFDGFSVIGQGGFGFVLRSRSILENQEYAIKCVHIRGSEAEGLLREVRTLASLQHDNIVRYFTSWRDVLPKSFTTRIKGSCLKSISGSKDAGTTVKKSGDGGKDDVIEFEGTQGGEEYEEDDDEFSDDEEEEENISGDPFDRIERDLQRRCQRRAAAAAAAKKRKVPTFTLSATDSENEDDSANGDDDDDDEEEEGEGEDDNEDADVEESDSESESSDDIWMSGFHERSSNDVTWSSTTDATTETDMQRKRSRESEKECKDSDSKDPENDVVQYFIIQMELCACKTLRTVLDEAAVSISQDRAWSYFREMTDGLAYIHSKGVIHRDLKPANILLDSNDHVKIGDFGLATRMSAKACCAWKEYSAFKHGYRNGKLDRSYGSNLGAVLENPEEGSNPTVDPSSSNTNLPSVTVSHLNTMTSNVGTYIYMSPEISKTSKTKSRRLVYDEKVDIYSLGIVLFEMFYRRTSTGMERAKIFDDLRKQKIILPPDWNAKAMPNQTYLIKALLQHDPTLRPSASDILASSRIPPLESTESAFRQQVLGVMKDKNNKLFRFITNSLLTSTCSQADDYLFDRSKSLLTKTQSLQLPYAMNSQTESEADVQARLRDFSRYQLFERYVAQHLESVFTAHCAIPVQPPILIPVNKFSTASWIRPSPLTSGALTFGSFGSTSVDSGDSNQLSGARNTVGGPVLIASAGVPVSLPDALHLGIARILAISGIVPQVNREMRTYQIGRVYRPWPGANPLKAVDGPVEMENGSFDILAESFQPELFVEIFQILTEVISKIPIDGMTYVLYLNHTSLVEYIFDILSVPVDLRPRLWRKLAEACEFPEAFVLQHPLPGGPSFRRHVVFPDLLLQTSLKQQNGQSRRSGANSFIQRHLPRLMKYETTNVADLIKTLMDVQTASHQEESSVSRREASIKQHCQKLKAIVECITKWEGLPSLKIVLTPGLLLPYHLYQGVVYQLVCYSSSSDDFARILSDEMLVVSQLDISVAKLLVLASGGEYPHLLDRFKSPKELQQTQPKPLGPTLEGSSDSTDSRASSSLTGQRRSASIDISSTVDAIQSSEVSCSVFGVEISVSRLAKLLFYSAEKRTAPYPRTLTVPFLLSTSLCHVVVTWEFRKRVPSINTIEGIIARNTRFSKSQPQKVGSFSGVADHPPSTFPAGMELSNYGLPDHIVVWDTTLYSLALRRAIQLARRLWTAPDGAVPTRLVFNKTSDPFEIGMELGAAFIVRVCLIIGTSTQHRIGALTYKLWDLTDNRPTGDSSNFTDPTAVISRITGRPTGRRSSSLNSPALSGLGNPTSGDGDNTSFASVTSPSFCALPPLPGTVSSSAAAIDSEEENGEDERRDSWARSLKRSKRRFRR</sequence>
<dbReference type="Gene3D" id="3.30.930.10">
    <property type="entry name" value="Bira Bifunctional Protein, Domain 2"/>
    <property type="match status" value="1"/>
</dbReference>
<dbReference type="InterPro" id="IPR045864">
    <property type="entry name" value="aa-tRNA-synth_II/BPL/LPL"/>
</dbReference>
<dbReference type="SUPFAM" id="SSF55681">
    <property type="entry name" value="Class II aaRS and biotin synthetases"/>
    <property type="match status" value="1"/>
</dbReference>
<feature type="region of interest" description="Disordered" evidence="7">
    <location>
        <begin position="1607"/>
        <end position="1640"/>
    </location>
</feature>
<evidence type="ECO:0000256" key="1">
    <source>
        <dbReference type="ARBA" id="ARBA00022679"/>
    </source>
</evidence>
<feature type="compositionally biased region" description="Low complexity" evidence="7">
    <location>
        <begin position="1623"/>
        <end position="1634"/>
    </location>
</feature>
<dbReference type="Gene3D" id="1.10.510.10">
    <property type="entry name" value="Transferase(Phosphotransferase) domain 1"/>
    <property type="match status" value="2"/>
</dbReference>
<name>A0A564Y8L9_HYMDI</name>
<dbReference type="PROSITE" id="PS00108">
    <property type="entry name" value="PROTEIN_KINASE_ST"/>
    <property type="match status" value="1"/>
</dbReference>
<feature type="binding site" evidence="6">
    <location>
        <position position="625"/>
    </location>
    <ligand>
        <name>ATP</name>
        <dbReference type="ChEBI" id="CHEBI:30616"/>
    </ligand>
</feature>
<dbReference type="PROSITE" id="PS00107">
    <property type="entry name" value="PROTEIN_KINASE_ATP"/>
    <property type="match status" value="1"/>
</dbReference>
<evidence type="ECO:0000313" key="10">
    <source>
        <dbReference type="Proteomes" id="UP000321570"/>
    </source>
</evidence>
<feature type="region of interest" description="Disordered" evidence="7">
    <location>
        <begin position="1868"/>
        <end position="1900"/>
    </location>
</feature>
<dbReference type="InterPro" id="IPR016135">
    <property type="entry name" value="UBQ-conjugating_enzyme/RWD"/>
</dbReference>
<dbReference type="Proteomes" id="UP000321570">
    <property type="component" value="Unassembled WGS sequence"/>
</dbReference>
<feature type="compositionally biased region" description="Basic residues" evidence="7">
    <location>
        <begin position="1944"/>
        <end position="1954"/>
    </location>
</feature>
<feature type="domain" description="Protein kinase" evidence="8">
    <location>
        <begin position="596"/>
        <end position="1118"/>
    </location>
</feature>
<dbReference type="EMBL" id="CABIJS010000111">
    <property type="protein sequence ID" value="VUZ43612.1"/>
    <property type="molecule type" value="Genomic_DNA"/>
</dbReference>
<evidence type="ECO:0000256" key="6">
    <source>
        <dbReference type="PROSITE-ProRule" id="PRU10141"/>
    </source>
</evidence>
<dbReference type="PROSITE" id="PS50011">
    <property type="entry name" value="PROTEIN_KINASE_DOM"/>
    <property type="match status" value="2"/>
</dbReference>
<dbReference type="Gene3D" id="3.10.110.10">
    <property type="entry name" value="Ubiquitin Conjugating Enzyme"/>
    <property type="match status" value="1"/>
</dbReference>
<dbReference type="GO" id="GO:1990625">
    <property type="term" value="P:negative regulation of cytoplasmic translational initiation in response to stress"/>
    <property type="evidence" value="ECO:0007669"/>
    <property type="project" value="TreeGrafter"/>
</dbReference>
<feature type="compositionally biased region" description="Basic and acidic residues" evidence="7">
    <location>
        <begin position="691"/>
        <end position="700"/>
    </location>
</feature>
<evidence type="ECO:0000256" key="4">
    <source>
        <dbReference type="ARBA" id="ARBA00022840"/>
    </source>
</evidence>
<feature type="compositionally biased region" description="Acidic residues" evidence="7">
    <location>
        <begin position="770"/>
        <end position="812"/>
    </location>
</feature>
<protein>
    <recommendedName>
        <fullName evidence="8">Protein kinase domain-containing protein</fullName>
    </recommendedName>
</protein>
<feature type="region of interest" description="Disordered" evidence="7">
    <location>
        <begin position="232"/>
        <end position="258"/>
    </location>
</feature>
<dbReference type="GO" id="GO:0005524">
    <property type="term" value="F:ATP binding"/>
    <property type="evidence" value="ECO:0007669"/>
    <property type="project" value="UniProtKB-UniRule"/>
</dbReference>
<reference evidence="9 10" key="1">
    <citation type="submission" date="2019-07" db="EMBL/GenBank/DDBJ databases">
        <authorList>
            <person name="Jastrzebski P J."/>
            <person name="Paukszto L."/>
            <person name="Jastrzebski P J."/>
        </authorList>
    </citation>
    <scope>NUCLEOTIDE SEQUENCE [LARGE SCALE GENOMIC DNA]</scope>
    <source>
        <strain evidence="9 10">WMS-il1</strain>
    </source>
</reference>
<evidence type="ECO:0000313" key="9">
    <source>
        <dbReference type="EMBL" id="VUZ43612.1"/>
    </source>
</evidence>
<feature type="region of interest" description="Disordered" evidence="7">
    <location>
        <begin position="1920"/>
        <end position="1954"/>
    </location>
</feature>
<keyword evidence="1" id="KW-0808">Transferase</keyword>
<evidence type="ECO:0000256" key="2">
    <source>
        <dbReference type="ARBA" id="ARBA00022741"/>
    </source>
</evidence>
<dbReference type="GO" id="GO:0005634">
    <property type="term" value="C:nucleus"/>
    <property type="evidence" value="ECO:0007669"/>
    <property type="project" value="TreeGrafter"/>
</dbReference>
<keyword evidence="4 6" id="KW-0067">ATP-binding</keyword>
<evidence type="ECO:0000259" key="8">
    <source>
        <dbReference type="PROSITE" id="PS50011"/>
    </source>
</evidence>
<dbReference type="SMART" id="SM00220">
    <property type="entry name" value="S_TKc"/>
    <property type="match status" value="1"/>
</dbReference>
<dbReference type="InterPro" id="IPR011009">
    <property type="entry name" value="Kinase-like_dom_sf"/>
</dbReference>
<feature type="compositionally biased region" description="Polar residues" evidence="7">
    <location>
        <begin position="1875"/>
        <end position="1900"/>
    </location>
</feature>
<dbReference type="InterPro" id="IPR017441">
    <property type="entry name" value="Protein_kinase_ATP_BS"/>
</dbReference>
<dbReference type="InterPro" id="IPR050339">
    <property type="entry name" value="CC_SR_Kinase"/>
</dbReference>
<keyword evidence="2 6" id="KW-0547">Nucleotide-binding</keyword>